<dbReference type="CDD" id="cd07962">
    <property type="entry name" value="Anticodon_Ia_Val"/>
    <property type="match status" value="1"/>
</dbReference>
<evidence type="ECO:0000259" key="11">
    <source>
        <dbReference type="Pfam" id="PF10458"/>
    </source>
</evidence>
<gene>
    <name evidence="8" type="primary">valS</name>
    <name evidence="12" type="ORF">GWI71_01595</name>
</gene>
<feature type="coiled-coil region" evidence="8">
    <location>
        <begin position="907"/>
        <end position="942"/>
    </location>
</feature>
<sequence length="943" mass="105167">MLDKTYDAASVEPRITEMWEKADASRAGAGAAEGAPSYTIVIPPPNVTGSLHMGHALNNTLQDILVRFERMRGKDVLWQPGMDHAGIATQMVVERQLAERKEPSRREMGRAAFLDRVWTWKGESGGMIFNQLKRLGASCDWSRERFTMDEGLSAAVLEVFVSLYKDGLIYKDKRLVNWDPKLLTAISDLEVVQQDVKGNLWHFRYPLEGGATYQAPIAFDDEGNPTEFETRDYIVVATTRPETMLGDTAVAVNPEDPRYKDLIGKHVILPLVGRRIPIVGDDYADPTAGSGAVKITPAHDFNDFEVGKRHDLPMISILDREAAVVLRDNPEFLEGVPASAMLDETMAGFHGKDRFVVRKALVARMEELGLLDRVDDHPHMVPHGDRGGVPIEPMLTDQWYVDAATLAKPAIASVREGRTRFVPSNWDKTYYEWMENIQPWCVSRQLWWGHQIPAWYGPDGKVFVEKSEAEALAAASAFYGKPVEVTDTEAAIASWEAGAGEKVLLHRDEDVLDTWFSSALWPFSTLGWPDKTPELARYFPTSVLITGFDIIFFWVARMMMMSLHFMKTEPFETVYIHALVRDEKGQKMSKSKGNVIDPLKLIDEFGADALRFTLAAMAAQGRDIKLATSRVGGYRNFATKLWNAARFAEMNGCRRVAGFDPARATRTLNRWIATEVGRCAEDVTAALEGYRFNDAANAVYRFVWNTYCDWFLELAKPVFNGDDEAAKAETRATAAWALDEILKILHPFMPFLTEELWERLGEETGKPDQLLMLTRWPAPALVDTAAADEINWLVNLITEIRSVRSEMNVPAGAQIPVVVVGANATTQARLATHEAAILRLARAETLGQAQDLPKGAAQIIYGEATVCLPLAGVIDLAAEQARLSKELGKIAEEMGRIEKKLSNPAFIEKAKEEVVEGEREKLAELSERKAQTELALSRLAQIG</sequence>
<dbReference type="SUPFAM" id="SSF50677">
    <property type="entry name" value="ValRS/IleRS/LeuRS editing domain"/>
    <property type="match status" value="1"/>
</dbReference>
<feature type="short sequence motif" description="'HIGH' region" evidence="8">
    <location>
        <begin position="45"/>
        <end position="55"/>
    </location>
</feature>
<comment type="function">
    <text evidence="8">Catalyzes the attachment of valine to tRNA(Val). As ValRS can inadvertently accommodate and process structurally similar amino acids such as threonine, to avoid such errors, it has a 'posttransfer' editing activity that hydrolyzes mischarged Thr-tRNA(Val) in a tRNA-dependent manner.</text>
</comment>
<evidence type="ECO:0000256" key="4">
    <source>
        <dbReference type="ARBA" id="ARBA00022840"/>
    </source>
</evidence>
<comment type="similarity">
    <text evidence="8">Belongs to the class-I aminoacyl-tRNA synthetase family. ValS type 1 subfamily.</text>
</comment>
<evidence type="ECO:0000256" key="8">
    <source>
        <dbReference type="HAMAP-Rule" id="MF_02004"/>
    </source>
</evidence>
<evidence type="ECO:0000256" key="7">
    <source>
        <dbReference type="ARBA" id="ARBA00047552"/>
    </source>
</evidence>
<name>A0ABW9ZCH5_9HYPH</name>
<dbReference type="EMBL" id="JAABLP010000001">
    <property type="protein sequence ID" value="NBN62366.1"/>
    <property type="molecule type" value="Genomic_DNA"/>
</dbReference>
<dbReference type="NCBIfam" id="NF004349">
    <property type="entry name" value="PRK05729.1"/>
    <property type="match status" value="1"/>
</dbReference>
<dbReference type="GO" id="GO:0004832">
    <property type="term" value="F:valine-tRNA ligase activity"/>
    <property type="evidence" value="ECO:0007669"/>
    <property type="project" value="UniProtKB-EC"/>
</dbReference>
<dbReference type="SUPFAM" id="SSF46589">
    <property type="entry name" value="tRNA-binding arm"/>
    <property type="match status" value="1"/>
</dbReference>
<evidence type="ECO:0000256" key="6">
    <source>
        <dbReference type="ARBA" id="ARBA00023146"/>
    </source>
</evidence>
<dbReference type="SUPFAM" id="SSF52374">
    <property type="entry name" value="Nucleotidylyl transferase"/>
    <property type="match status" value="1"/>
</dbReference>
<dbReference type="Gene3D" id="3.90.740.10">
    <property type="entry name" value="Valyl/Leucyl/Isoleucyl-tRNA synthetase, editing domain"/>
    <property type="match status" value="1"/>
</dbReference>
<evidence type="ECO:0000259" key="10">
    <source>
        <dbReference type="Pfam" id="PF08264"/>
    </source>
</evidence>
<keyword evidence="8" id="KW-0175">Coiled coil</keyword>
<dbReference type="PROSITE" id="PS00178">
    <property type="entry name" value="AA_TRNA_LIGASE_I"/>
    <property type="match status" value="1"/>
</dbReference>
<keyword evidence="3 8" id="KW-0547">Nucleotide-binding</keyword>
<dbReference type="PANTHER" id="PTHR11946:SF93">
    <property type="entry name" value="VALINE--TRNA LIGASE, CHLOROPLASTIC_MITOCHONDRIAL 2"/>
    <property type="match status" value="1"/>
</dbReference>
<dbReference type="Proteomes" id="UP000541347">
    <property type="component" value="Unassembled WGS sequence"/>
</dbReference>
<feature type="binding site" evidence="8">
    <location>
        <position position="590"/>
    </location>
    <ligand>
        <name>ATP</name>
        <dbReference type="ChEBI" id="CHEBI:30616"/>
    </ligand>
</feature>
<dbReference type="HAMAP" id="MF_02004">
    <property type="entry name" value="Val_tRNA_synth_type1"/>
    <property type="match status" value="1"/>
</dbReference>
<dbReference type="Pfam" id="PF00133">
    <property type="entry name" value="tRNA-synt_1"/>
    <property type="match status" value="1"/>
</dbReference>
<dbReference type="InterPro" id="IPR014729">
    <property type="entry name" value="Rossmann-like_a/b/a_fold"/>
</dbReference>
<feature type="domain" description="Methionyl/Valyl/Leucyl/Isoleucyl-tRNA synthetase anticodon-binding" evidence="10">
    <location>
        <begin position="669"/>
        <end position="818"/>
    </location>
</feature>
<keyword evidence="2 8" id="KW-0436">Ligase</keyword>
<feature type="short sequence motif" description="'KMSKS' region" evidence="8">
    <location>
        <begin position="587"/>
        <end position="591"/>
    </location>
</feature>
<dbReference type="InterPro" id="IPR013155">
    <property type="entry name" value="M/V/L/I-tRNA-synth_anticd-bd"/>
</dbReference>
<dbReference type="InterPro" id="IPR019499">
    <property type="entry name" value="Val-tRNA_synth_tRNA-bd"/>
</dbReference>
<evidence type="ECO:0000313" key="12">
    <source>
        <dbReference type="EMBL" id="NBN62366.1"/>
    </source>
</evidence>
<feature type="domain" description="Aminoacyl-tRNA synthetase class Ia" evidence="9">
    <location>
        <begin position="15"/>
        <end position="626"/>
    </location>
</feature>
<comment type="subunit">
    <text evidence="8">Monomer.</text>
</comment>
<dbReference type="PANTHER" id="PTHR11946">
    <property type="entry name" value="VALYL-TRNA SYNTHETASES"/>
    <property type="match status" value="1"/>
</dbReference>
<dbReference type="InterPro" id="IPR037118">
    <property type="entry name" value="Val-tRNA_synth_C_sf"/>
</dbReference>
<dbReference type="InterPro" id="IPR002300">
    <property type="entry name" value="aa-tRNA-synth_Ia"/>
</dbReference>
<dbReference type="InterPro" id="IPR009080">
    <property type="entry name" value="tRNAsynth_Ia_anticodon-bd"/>
</dbReference>
<comment type="domain">
    <text evidence="8">ValRS has two distinct active sites: one for aminoacylation and one for editing. The misactivated threonine is translocated from the active site to the editing site.</text>
</comment>
<keyword evidence="1 8" id="KW-0963">Cytoplasm</keyword>
<proteinExistence type="inferred from homology"/>
<dbReference type="Gene3D" id="1.10.287.380">
    <property type="entry name" value="Valyl-tRNA synthetase, C-terminal domain"/>
    <property type="match status" value="1"/>
</dbReference>
<feature type="domain" description="Valyl-tRNA synthetase tRNA-binding arm" evidence="11">
    <location>
        <begin position="875"/>
        <end position="940"/>
    </location>
</feature>
<evidence type="ECO:0000256" key="1">
    <source>
        <dbReference type="ARBA" id="ARBA00022490"/>
    </source>
</evidence>
<comment type="catalytic activity">
    <reaction evidence="7 8">
        <text>tRNA(Val) + L-valine + ATP = L-valyl-tRNA(Val) + AMP + diphosphate</text>
        <dbReference type="Rhea" id="RHEA:10704"/>
        <dbReference type="Rhea" id="RHEA-COMP:9672"/>
        <dbReference type="Rhea" id="RHEA-COMP:9708"/>
        <dbReference type="ChEBI" id="CHEBI:30616"/>
        <dbReference type="ChEBI" id="CHEBI:33019"/>
        <dbReference type="ChEBI" id="CHEBI:57762"/>
        <dbReference type="ChEBI" id="CHEBI:78442"/>
        <dbReference type="ChEBI" id="CHEBI:78537"/>
        <dbReference type="ChEBI" id="CHEBI:456215"/>
        <dbReference type="EC" id="6.1.1.9"/>
    </reaction>
</comment>
<evidence type="ECO:0000256" key="3">
    <source>
        <dbReference type="ARBA" id="ARBA00022741"/>
    </source>
</evidence>
<dbReference type="EC" id="6.1.1.9" evidence="8"/>
<keyword evidence="6 8" id="KW-0030">Aminoacyl-tRNA synthetase</keyword>
<reference evidence="12 13" key="1">
    <citation type="submission" date="2020-01" db="EMBL/GenBank/DDBJ databases">
        <authorList>
            <person name="Peng S.Y."/>
            <person name="Li J."/>
            <person name="Wang M."/>
            <person name="Wang L."/>
            <person name="Wang C.Q."/>
            <person name="Wang J.R."/>
        </authorList>
    </citation>
    <scope>NUCLEOTIDE SEQUENCE [LARGE SCALE GENOMIC DNA]</scope>
    <source>
        <strain evidence="12 13">XCT-34</strain>
    </source>
</reference>
<dbReference type="InterPro" id="IPR033705">
    <property type="entry name" value="Anticodon_Ia_Val"/>
</dbReference>
<dbReference type="InterPro" id="IPR002303">
    <property type="entry name" value="Valyl-tRNA_ligase"/>
</dbReference>
<keyword evidence="13" id="KW-1185">Reference proteome</keyword>
<keyword evidence="4 8" id="KW-0067">ATP-binding</keyword>
<evidence type="ECO:0000259" key="9">
    <source>
        <dbReference type="Pfam" id="PF00133"/>
    </source>
</evidence>
<evidence type="ECO:0000256" key="2">
    <source>
        <dbReference type="ARBA" id="ARBA00022598"/>
    </source>
</evidence>
<accession>A0ABW9ZCH5</accession>
<dbReference type="NCBIfam" id="TIGR00422">
    <property type="entry name" value="valS"/>
    <property type="match status" value="1"/>
</dbReference>
<dbReference type="RefSeq" id="WP_161673261.1">
    <property type="nucleotide sequence ID" value="NZ_JAABLP010000001.1"/>
</dbReference>
<comment type="caution">
    <text evidence="12">The sequence shown here is derived from an EMBL/GenBank/DDBJ whole genome shotgun (WGS) entry which is preliminary data.</text>
</comment>
<dbReference type="InterPro" id="IPR010978">
    <property type="entry name" value="tRNA-bd_arm"/>
</dbReference>
<dbReference type="Gene3D" id="3.40.50.620">
    <property type="entry name" value="HUPs"/>
    <property type="match status" value="2"/>
</dbReference>
<comment type="subcellular location">
    <subcellularLocation>
        <location evidence="8">Cytoplasm</location>
    </subcellularLocation>
</comment>
<protein>
    <recommendedName>
        <fullName evidence="8">Valine--tRNA ligase</fullName>
        <ecNumber evidence="8">6.1.1.9</ecNumber>
    </recommendedName>
    <alternativeName>
        <fullName evidence="8">Valyl-tRNA synthetase</fullName>
        <shortName evidence="8">ValRS</shortName>
    </alternativeName>
</protein>
<keyword evidence="5 8" id="KW-0648">Protein biosynthesis</keyword>
<dbReference type="SUPFAM" id="SSF47323">
    <property type="entry name" value="Anticodon-binding domain of a subclass of class I aminoacyl-tRNA synthetases"/>
    <property type="match status" value="1"/>
</dbReference>
<dbReference type="PRINTS" id="PR00986">
    <property type="entry name" value="TRNASYNTHVAL"/>
</dbReference>
<comment type="domain">
    <text evidence="8">The C-terminal coiled-coil domain is crucial for aminoacylation activity.</text>
</comment>
<organism evidence="12 13">
    <name type="scientific">Pannonibacter tanglangensis</name>
    <dbReference type="NCBI Taxonomy" id="2750084"/>
    <lineage>
        <taxon>Bacteria</taxon>
        <taxon>Pseudomonadati</taxon>
        <taxon>Pseudomonadota</taxon>
        <taxon>Alphaproteobacteria</taxon>
        <taxon>Hyphomicrobiales</taxon>
        <taxon>Stappiaceae</taxon>
        <taxon>Pannonibacter</taxon>
    </lineage>
</organism>
<dbReference type="Pfam" id="PF10458">
    <property type="entry name" value="Val_tRNA-synt_C"/>
    <property type="match status" value="1"/>
</dbReference>
<dbReference type="CDD" id="cd00817">
    <property type="entry name" value="ValRS_core"/>
    <property type="match status" value="1"/>
</dbReference>
<dbReference type="InterPro" id="IPR001412">
    <property type="entry name" value="aa-tRNA-synth_I_CS"/>
</dbReference>
<dbReference type="InterPro" id="IPR009008">
    <property type="entry name" value="Val/Leu/Ile-tRNA-synth_edit"/>
</dbReference>
<evidence type="ECO:0000256" key="5">
    <source>
        <dbReference type="ARBA" id="ARBA00022917"/>
    </source>
</evidence>
<evidence type="ECO:0000313" key="13">
    <source>
        <dbReference type="Proteomes" id="UP000541347"/>
    </source>
</evidence>
<dbReference type="Pfam" id="PF08264">
    <property type="entry name" value="Anticodon_1"/>
    <property type="match status" value="1"/>
</dbReference>
<dbReference type="Gene3D" id="1.10.730.10">
    <property type="entry name" value="Isoleucyl-tRNA Synthetase, Domain 1"/>
    <property type="match status" value="1"/>
</dbReference>